<organism evidence="3 4">
    <name type="scientific">Paenochrobactrum glaciei</name>
    <dbReference type="NCBI Taxonomy" id="486407"/>
    <lineage>
        <taxon>Bacteria</taxon>
        <taxon>Pseudomonadati</taxon>
        <taxon>Pseudomonadota</taxon>
        <taxon>Alphaproteobacteria</taxon>
        <taxon>Hyphomicrobiales</taxon>
        <taxon>Brucellaceae</taxon>
        <taxon>Paenochrobactrum</taxon>
    </lineage>
</organism>
<accession>A0ABN1G871</accession>
<comment type="caution">
    <text evidence="3">The sequence shown here is derived from an EMBL/GenBank/DDBJ whole genome shotgun (WGS) entry which is preliminary data.</text>
</comment>
<dbReference type="InterPro" id="IPR012373">
    <property type="entry name" value="Ferrdict_sens_TM"/>
</dbReference>
<dbReference type="InterPro" id="IPR006860">
    <property type="entry name" value="FecR"/>
</dbReference>
<dbReference type="Gene3D" id="2.60.120.1440">
    <property type="match status" value="1"/>
</dbReference>
<gene>
    <name evidence="3" type="ORF">GCM10008943_22080</name>
</gene>
<dbReference type="EMBL" id="BAAADE010000003">
    <property type="protein sequence ID" value="GAA0606054.1"/>
    <property type="molecule type" value="Genomic_DNA"/>
</dbReference>
<keyword evidence="4" id="KW-1185">Reference proteome</keyword>
<evidence type="ECO:0000313" key="3">
    <source>
        <dbReference type="EMBL" id="GAA0606054.1"/>
    </source>
</evidence>
<dbReference type="Pfam" id="PF04773">
    <property type="entry name" value="FecR"/>
    <property type="match status" value="1"/>
</dbReference>
<reference evidence="3 4" key="1">
    <citation type="journal article" date="2019" name="Int. J. Syst. Evol. Microbiol.">
        <title>The Global Catalogue of Microorganisms (GCM) 10K type strain sequencing project: providing services to taxonomists for standard genome sequencing and annotation.</title>
        <authorList>
            <consortium name="The Broad Institute Genomics Platform"/>
            <consortium name="The Broad Institute Genome Sequencing Center for Infectious Disease"/>
            <person name="Wu L."/>
            <person name="Ma J."/>
        </authorList>
    </citation>
    <scope>NUCLEOTIDE SEQUENCE [LARGE SCALE GENOMIC DNA]</scope>
    <source>
        <strain evidence="3 4">JCM 15115</strain>
    </source>
</reference>
<proteinExistence type="predicted"/>
<evidence type="ECO:0000256" key="1">
    <source>
        <dbReference type="SAM" id="Phobius"/>
    </source>
</evidence>
<evidence type="ECO:0000259" key="2">
    <source>
        <dbReference type="Pfam" id="PF04773"/>
    </source>
</evidence>
<keyword evidence="1" id="KW-1133">Transmembrane helix</keyword>
<dbReference type="PIRSF" id="PIRSF018266">
    <property type="entry name" value="FecR"/>
    <property type="match status" value="1"/>
</dbReference>
<sequence>MEVSTGKSDQDILLDEAIDLVIRLQNDPDNSVAVEMIHTWRTRSEIHEKIWLRVEKIHGVSGKILNFQRRVERREGLTRRHFLLGAFMAAGGGAALYSFVPELLLNQRADYRTAKGEIRKIELEDRSLITLGPDSAITIDYDNKQRAIQLFAGMAYFEVAKERNRPFTVYSASAQVTALGTAFEVSNDAGFMTVGVDHGIVEMQSSISNVNIREILHQGQWLVFDPSQLSIERSDRESGQVASWRDHFLVAEKETLASLVARIGRWHQGRIVVVDPYIGEKRISGIFDLHNPLGALEAVVKPAGGKVYQLTSALTIVSPI</sequence>
<name>A0ABN1G871_9HYPH</name>
<keyword evidence="1" id="KW-0472">Membrane</keyword>
<dbReference type="PANTHER" id="PTHR30273:SF2">
    <property type="entry name" value="PROTEIN FECR"/>
    <property type="match status" value="1"/>
</dbReference>
<keyword evidence="1" id="KW-0812">Transmembrane</keyword>
<dbReference type="RefSeq" id="WP_374844568.1">
    <property type="nucleotide sequence ID" value="NZ_BAAADE010000003.1"/>
</dbReference>
<protein>
    <submittedName>
        <fullName evidence="3">FecR family protein</fullName>
    </submittedName>
</protein>
<feature type="transmembrane region" description="Helical" evidence="1">
    <location>
        <begin position="82"/>
        <end position="100"/>
    </location>
</feature>
<dbReference type="PANTHER" id="PTHR30273">
    <property type="entry name" value="PERIPLASMIC SIGNAL SENSOR AND SIGMA FACTOR ACTIVATOR FECR-RELATED"/>
    <property type="match status" value="1"/>
</dbReference>
<evidence type="ECO:0000313" key="4">
    <source>
        <dbReference type="Proteomes" id="UP001424441"/>
    </source>
</evidence>
<feature type="domain" description="FecR protein" evidence="2">
    <location>
        <begin position="110"/>
        <end position="202"/>
    </location>
</feature>
<dbReference type="Proteomes" id="UP001424441">
    <property type="component" value="Unassembled WGS sequence"/>
</dbReference>